<keyword evidence="3" id="KW-1185">Reference proteome</keyword>
<gene>
    <name evidence="2" type="ORF">HNAJ_LOCUS13084</name>
</gene>
<protein>
    <submittedName>
        <fullName evidence="4">TPX2_importin domain-containing protein</fullName>
    </submittedName>
</protein>
<organism evidence="4">
    <name type="scientific">Rodentolepis nana</name>
    <name type="common">Dwarf tapeworm</name>
    <name type="synonym">Hymenolepis nana</name>
    <dbReference type="NCBI Taxonomy" id="102285"/>
    <lineage>
        <taxon>Eukaryota</taxon>
        <taxon>Metazoa</taxon>
        <taxon>Spiralia</taxon>
        <taxon>Lophotrochozoa</taxon>
        <taxon>Platyhelminthes</taxon>
        <taxon>Cestoda</taxon>
        <taxon>Eucestoda</taxon>
        <taxon>Cyclophyllidea</taxon>
        <taxon>Hymenolepididae</taxon>
        <taxon>Rodentolepis</taxon>
    </lineage>
</organism>
<sequence>MSQEIIAERKRQELANPILPMPSSSTPPVQIKSGMLTKNVVISGILKGPASPKANKRVSFSGFRKVRYFLSPEKRRLTAHDLPPSILGAMSDPTSSGNKEPETKSAKELEILTESAAEHNRRTPKMCAEAEAKADTSSDRTRFNVQDHSTCENSTVCISLSFPFATLFAQKFDSNCP</sequence>
<evidence type="ECO:0000313" key="3">
    <source>
        <dbReference type="Proteomes" id="UP000278807"/>
    </source>
</evidence>
<reference evidence="2 3" key="2">
    <citation type="submission" date="2018-11" db="EMBL/GenBank/DDBJ databases">
        <authorList>
            <consortium name="Pathogen Informatics"/>
        </authorList>
    </citation>
    <scope>NUCLEOTIDE SEQUENCE [LARGE SCALE GENOMIC DNA]</scope>
</reference>
<evidence type="ECO:0000256" key="1">
    <source>
        <dbReference type="SAM" id="MobiDB-lite"/>
    </source>
</evidence>
<dbReference type="WBParaSite" id="HNAJ_0001310901-mRNA-1">
    <property type="protein sequence ID" value="HNAJ_0001310901-mRNA-1"/>
    <property type="gene ID" value="HNAJ_0001310901"/>
</dbReference>
<evidence type="ECO:0000313" key="4">
    <source>
        <dbReference type="WBParaSite" id="HNAJ_0001310901-mRNA-1"/>
    </source>
</evidence>
<feature type="region of interest" description="Disordered" evidence="1">
    <location>
        <begin position="80"/>
        <end position="105"/>
    </location>
</feature>
<name>A0A0R3TZ10_RODNA</name>
<accession>A0A0R3TZ10</accession>
<reference evidence="4" key="1">
    <citation type="submission" date="2017-02" db="UniProtKB">
        <authorList>
            <consortium name="WormBaseParasite"/>
        </authorList>
    </citation>
    <scope>IDENTIFICATION</scope>
</reference>
<dbReference type="EMBL" id="UZAE01014975">
    <property type="protein sequence ID" value="VDO14906.1"/>
    <property type="molecule type" value="Genomic_DNA"/>
</dbReference>
<dbReference type="AlphaFoldDB" id="A0A0R3TZ10"/>
<proteinExistence type="predicted"/>
<evidence type="ECO:0000313" key="2">
    <source>
        <dbReference type="EMBL" id="VDO14906.1"/>
    </source>
</evidence>
<dbReference type="Proteomes" id="UP000278807">
    <property type="component" value="Unassembled WGS sequence"/>
</dbReference>
<dbReference type="OrthoDB" id="10632054at2759"/>